<gene>
    <name evidence="2" type="ORF">PGT21_037128</name>
</gene>
<dbReference type="OrthoDB" id="10596487at2759"/>
<protein>
    <submittedName>
        <fullName evidence="2">Uncharacterized protein</fullName>
    </submittedName>
</protein>
<reference evidence="2 3" key="1">
    <citation type="submission" date="2019-05" db="EMBL/GenBank/DDBJ databases">
        <title>Emergence of the Ug99 lineage of the wheat stem rust pathogen through somatic hybridization.</title>
        <authorList>
            <person name="Li F."/>
            <person name="Upadhyaya N.M."/>
            <person name="Sperschneider J."/>
            <person name="Matny O."/>
            <person name="Nguyen-Phuc H."/>
            <person name="Mago R."/>
            <person name="Raley C."/>
            <person name="Miller M.E."/>
            <person name="Silverstein K.A.T."/>
            <person name="Henningsen E."/>
            <person name="Hirsch C.D."/>
            <person name="Visser B."/>
            <person name="Pretorius Z.A."/>
            <person name="Steffenson B.J."/>
            <person name="Schwessinger B."/>
            <person name="Dodds P.N."/>
            <person name="Figueroa M."/>
        </authorList>
    </citation>
    <scope>NUCLEOTIDE SEQUENCE [LARGE SCALE GENOMIC DNA]</scope>
    <source>
        <strain evidence="2">21-0</strain>
    </source>
</reference>
<dbReference type="Proteomes" id="UP000324748">
    <property type="component" value="Unassembled WGS sequence"/>
</dbReference>
<proteinExistence type="predicted"/>
<evidence type="ECO:0000256" key="1">
    <source>
        <dbReference type="SAM" id="MobiDB-lite"/>
    </source>
</evidence>
<comment type="caution">
    <text evidence="2">The sequence shown here is derived from an EMBL/GenBank/DDBJ whole genome shotgun (WGS) entry which is preliminary data.</text>
</comment>
<evidence type="ECO:0000313" key="3">
    <source>
        <dbReference type="Proteomes" id="UP000324748"/>
    </source>
</evidence>
<accession>A0A5B0QQQ7</accession>
<evidence type="ECO:0000313" key="2">
    <source>
        <dbReference type="EMBL" id="KAA1115591.1"/>
    </source>
</evidence>
<name>A0A5B0QQQ7_PUCGR</name>
<dbReference type="EMBL" id="VSWC01000014">
    <property type="protein sequence ID" value="KAA1115591.1"/>
    <property type="molecule type" value="Genomic_DNA"/>
</dbReference>
<feature type="compositionally biased region" description="Basic residues" evidence="1">
    <location>
        <begin position="1"/>
        <end position="12"/>
    </location>
</feature>
<organism evidence="2 3">
    <name type="scientific">Puccinia graminis f. sp. tritici</name>
    <dbReference type="NCBI Taxonomy" id="56615"/>
    <lineage>
        <taxon>Eukaryota</taxon>
        <taxon>Fungi</taxon>
        <taxon>Dikarya</taxon>
        <taxon>Basidiomycota</taxon>
        <taxon>Pucciniomycotina</taxon>
        <taxon>Pucciniomycetes</taxon>
        <taxon>Pucciniales</taxon>
        <taxon>Pucciniaceae</taxon>
        <taxon>Puccinia</taxon>
    </lineage>
</organism>
<keyword evidence="3" id="KW-1185">Reference proteome</keyword>
<sequence length="147" mass="16173">MALTPSRRHKALSSRPQHGATPWRRRDVWQNSASEASPTCRAATAPRVTPSGRRTRPANSPSSIQLFALGLVIHKHRRQALQLLLHLALSRFVVPPRNKPPSPLRTTDSLLLSWVAGLQNRRKTETPATAAQPSMLSLGKIEVMLGA</sequence>
<feature type="region of interest" description="Disordered" evidence="1">
    <location>
        <begin position="1"/>
        <end position="60"/>
    </location>
</feature>
<dbReference type="AlphaFoldDB" id="A0A5B0QQQ7"/>